<dbReference type="Pfam" id="PF01715">
    <property type="entry name" value="IPPT"/>
    <property type="match status" value="1"/>
</dbReference>
<evidence type="ECO:0000256" key="10">
    <source>
        <dbReference type="HAMAP-Rule" id="MF_00185"/>
    </source>
</evidence>
<evidence type="ECO:0000256" key="5">
    <source>
        <dbReference type="ARBA" id="ARBA00022694"/>
    </source>
</evidence>
<proteinExistence type="inferred from homology"/>
<evidence type="ECO:0000313" key="14">
    <source>
        <dbReference type="EMBL" id="BDB95962.1"/>
    </source>
</evidence>
<dbReference type="Gene3D" id="1.10.20.140">
    <property type="match status" value="1"/>
</dbReference>
<evidence type="ECO:0000256" key="9">
    <source>
        <dbReference type="ARBA" id="ARBA00049563"/>
    </source>
</evidence>
<comment type="cofactor">
    <cofactor evidence="1 10">
        <name>Mg(2+)</name>
        <dbReference type="ChEBI" id="CHEBI:18420"/>
    </cofactor>
</comment>
<name>A0ABN6L290_9PROT</name>
<evidence type="ECO:0000256" key="2">
    <source>
        <dbReference type="ARBA" id="ARBA00003213"/>
    </source>
</evidence>
<feature type="binding site" evidence="10">
    <location>
        <begin position="7"/>
        <end position="14"/>
    </location>
    <ligand>
        <name>ATP</name>
        <dbReference type="ChEBI" id="CHEBI:30616"/>
    </ligand>
</feature>
<evidence type="ECO:0000313" key="15">
    <source>
        <dbReference type="Proteomes" id="UP001320209"/>
    </source>
</evidence>
<evidence type="ECO:0000256" key="7">
    <source>
        <dbReference type="ARBA" id="ARBA00022840"/>
    </source>
</evidence>
<evidence type="ECO:0000256" key="6">
    <source>
        <dbReference type="ARBA" id="ARBA00022741"/>
    </source>
</evidence>
<comment type="catalytic activity">
    <reaction evidence="9 10 11">
        <text>adenosine(37) in tRNA + dimethylallyl diphosphate = N(6)-dimethylallyladenosine(37) in tRNA + diphosphate</text>
        <dbReference type="Rhea" id="RHEA:26482"/>
        <dbReference type="Rhea" id="RHEA-COMP:10162"/>
        <dbReference type="Rhea" id="RHEA-COMP:10375"/>
        <dbReference type="ChEBI" id="CHEBI:33019"/>
        <dbReference type="ChEBI" id="CHEBI:57623"/>
        <dbReference type="ChEBI" id="CHEBI:74411"/>
        <dbReference type="ChEBI" id="CHEBI:74415"/>
        <dbReference type="EC" id="2.5.1.75"/>
    </reaction>
</comment>
<dbReference type="SUPFAM" id="SSF52540">
    <property type="entry name" value="P-loop containing nucleoside triphosphate hydrolases"/>
    <property type="match status" value="2"/>
</dbReference>
<accession>A0ABN6L290</accession>
<keyword evidence="6 10" id="KW-0547">Nucleotide-binding</keyword>
<dbReference type="InterPro" id="IPR018022">
    <property type="entry name" value="IPT"/>
</dbReference>
<keyword evidence="7 10" id="KW-0067">ATP-binding</keyword>
<dbReference type="InterPro" id="IPR039657">
    <property type="entry name" value="Dimethylallyltransferase"/>
</dbReference>
<feature type="region of interest" description="Interaction with substrate tRNA" evidence="10">
    <location>
        <begin position="32"/>
        <end position="35"/>
    </location>
</feature>
<evidence type="ECO:0000256" key="12">
    <source>
        <dbReference type="RuleBase" id="RU003784"/>
    </source>
</evidence>
<evidence type="ECO:0000256" key="8">
    <source>
        <dbReference type="ARBA" id="ARBA00022842"/>
    </source>
</evidence>
<reference evidence="14" key="1">
    <citation type="submission" date="2021-10" db="EMBL/GenBank/DDBJ databases">
        <title>Genome Sequence of The Candidatus Hydrogeosomobacter endosymbioticus, an Intracellular Bacterial Symbiont of the Anaerobic Ciliate GW7.</title>
        <authorList>
            <person name="Shiohama Y."/>
            <person name="Shinzato N."/>
        </authorList>
    </citation>
    <scope>NUCLEOTIDE SEQUENCE [LARGE SCALE GENOMIC DNA]</scope>
    <source>
        <strain evidence="14">200920</strain>
    </source>
</reference>
<feature type="site" description="Interaction with substrate tRNA" evidence="10">
    <location>
        <position position="101"/>
    </location>
</feature>
<evidence type="ECO:0000256" key="13">
    <source>
        <dbReference type="RuleBase" id="RU003785"/>
    </source>
</evidence>
<feature type="region of interest" description="Interaction with substrate tRNA" evidence="10">
    <location>
        <begin position="159"/>
        <end position="163"/>
    </location>
</feature>
<evidence type="ECO:0000256" key="1">
    <source>
        <dbReference type="ARBA" id="ARBA00001946"/>
    </source>
</evidence>
<keyword evidence="15" id="KW-1185">Reference proteome</keyword>
<evidence type="ECO:0000256" key="4">
    <source>
        <dbReference type="ARBA" id="ARBA00022679"/>
    </source>
</evidence>
<feature type="binding site" evidence="10">
    <location>
        <begin position="9"/>
        <end position="14"/>
    </location>
    <ligand>
        <name>substrate</name>
    </ligand>
</feature>
<sequence>MVIVIAGPTASGKSSIAMSIAERIRGVIINADSRQLYKGLPILTAHPSKEDMDKVPHKLYGVFEYDEQEVSSASWSILAEKTISEISSKDPSCVFILVGGTGFYIDAFINGLSPIPTINPDIKRAFYEKHINTSTDCIRASLREIDPDSEASIQSSDRQRLLRALLVSSFTDRAMSSWQSLPRSIQKIEFFNILVLPDRETLKRKITARLNQMIRLGVIDEVAEFRSLENYRSSQLALSIGFKEFSLYIDGAISLERSTELTEISTRRYAKRQSTWFRNKFSPDLVIYKESSENLEYTVDSIFNKMKKSMKI</sequence>
<dbReference type="EMBL" id="AP025225">
    <property type="protein sequence ID" value="BDB95962.1"/>
    <property type="molecule type" value="Genomic_DNA"/>
</dbReference>
<organism evidence="14 15">
    <name type="scientific">Candidatus Hydrogenosomobacter endosymbioticus</name>
    <dbReference type="NCBI Taxonomy" id="2558174"/>
    <lineage>
        <taxon>Bacteria</taxon>
        <taxon>Pseudomonadati</taxon>
        <taxon>Pseudomonadota</taxon>
        <taxon>Alphaproteobacteria</taxon>
        <taxon>Holosporales</taxon>
        <taxon>Holosporaceae</taxon>
        <taxon>Candidatus Hydrogenosomobacter</taxon>
    </lineage>
</organism>
<dbReference type="Proteomes" id="UP001320209">
    <property type="component" value="Chromosome"/>
</dbReference>
<dbReference type="RefSeq" id="WP_236865236.1">
    <property type="nucleotide sequence ID" value="NZ_AP025225.1"/>
</dbReference>
<dbReference type="HAMAP" id="MF_00185">
    <property type="entry name" value="IPP_trans"/>
    <property type="match status" value="1"/>
</dbReference>
<keyword evidence="5 10" id="KW-0819">tRNA processing</keyword>
<comment type="subunit">
    <text evidence="10">Monomer.</text>
</comment>
<keyword evidence="4 10" id="KW-0808">Transferase</keyword>
<feature type="site" description="Interaction with substrate tRNA" evidence="10">
    <location>
        <position position="124"/>
    </location>
</feature>
<protein>
    <recommendedName>
        <fullName evidence="10">tRNA dimethylallyltransferase</fullName>
        <ecNumber evidence="10">2.5.1.75</ecNumber>
    </recommendedName>
    <alternativeName>
        <fullName evidence="10">Dimethylallyl diphosphate:tRNA dimethylallyltransferase</fullName>
        <shortName evidence="10">DMAPP:tRNA dimethylallyltransferase</shortName>
        <shortName evidence="10">DMATase</shortName>
    </alternativeName>
    <alternativeName>
        <fullName evidence="10">Isopentenyl-diphosphate:tRNA isopentenyltransferase</fullName>
        <shortName evidence="10">IPP transferase</shortName>
        <shortName evidence="10">IPPT</shortName>
        <shortName evidence="10">IPTase</shortName>
    </alternativeName>
</protein>
<dbReference type="PANTHER" id="PTHR11088">
    <property type="entry name" value="TRNA DIMETHYLALLYLTRANSFERASE"/>
    <property type="match status" value="1"/>
</dbReference>
<comment type="function">
    <text evidence="2 10 12">Catalyzes the transfer of a dimethylallyl group onto the adenine at position 37 in tRNAs that read codons beginning with uridine, leading to the formation of N6-(dimethylallyl)adenosine (i(6)A).</text>
</comment>
<comment type="caution">
    <text evidence="10">Lacks conserved residue(s) required for the propagation of feature annotation.</text>
</comment>
<dbReference type="NCBIfam" id="TIGR00174">
    <property type="entry name" value="miaA"/>
    <property type="match status" value="1"/>
</dbReference>
<evidence type="ECO:0000256" key="3">
    <source>
        <dbReference type="ARBA" id="ARBA00005842"/>
    </source>
</evidence>
<comment type="similarity">
    <text evidence="3 10 13">Belongs to the IPP transferase family.</text>
</comment>
<keyword evidence="8 10" id="KW-0460">Magnesium</keyword>
<dbReference type="EC" id="2.5.1.75" evidence="10"/>
<dbReference type="InterPro" id="IPR027417">
    <property type="entry name" value="P-loop_NTPase"/>
</dbReference>
<dbReference type="Gene3D" id="3.40.50.300">
    <property type="entry name" value="P-loop containing nucleotide triphosphate hydrolases"/>
    <property type="match status" value="1"/>
</dbReference>
<evidence type="ECO:0000256" key="11">
    <source>
        <dbReference type="RuleBase" id="RU003783"/>
    </source>
</evidence>
<dbReference type="PANTHER" id="PTHR11088:SF60">
    <property type="entry name" value="TRNA DIMETHYLALLYLTRANSFERASE"/>
    <property type="match status" value="1"/>
</dbReference>
<gene>
    <name evidence="10 14" type="primary">miaA</name>
    <name evidence="14" type="ORF">HYD_0950</name>
</gene>